<organism evidence="2 3">
    <name type="scientific">Caenorhabditis briggsae</name>
    <dbReference type="NCBI Taxonomy" id="6238"/>
    <lineage>
        <taxon>Eukaryota</taxon>
        <taxon>Metazoa</taxon>
        <taxon>Ecdysozoa</taxon>
        <taxon>Nematoda</taxon>
        <taxon>Chromadorea</taxon>
        <taxon>Rhabditida</taxon>
        <taxon>Rhabditina</taxon>
        <taxon>Rhabditomorpha</taxon>
        <taxon>Rhabditoidea</taxon>
        <taxon>Rhabditidae</taxon>
        <taxon>Peloderinae</taxon>
        <taxon>Caenorhabditis</taxon>
    </lineage>
</organism>
<gene>
    <name evidence="2" type="ORF">L5515_015437</name>
</gene>
<dbReference type="AlphaFoldDB" id="A0AAE9EES4"/>
<feature type="compositionally biased region" description="Basic residues" evidence="1">
    <location>
        <begin position="97"/>
        <end position="109"/>
    </location>
</feature>
<evidence type="ECO:0000313" key="3">
    <source>
        <dbReference type="Proteomes" id="UP000829354"/>
    </source>
</evidence>
<evidence type="ECO:0000256" key="1">
    <source>
        <dbReference type="SAM" id="MobiDB-lite"/>
    </source>
</evidence>
<name>A0AAE9EES4_CAEBR</name>
<keyword evidence="3" id="KW-1185">Reference proteome</keyword>
<proteinExistence type="predicted"/>
<feature type="region of interest" description="Disordered" evidence="1">
    <location>
        <begin position="73"/>
        <end position="161"/>
    </location>
</feature>
<dbReference type="Proteomes" id="UP000829354">
    <property type="component" value="Chromosome II"/>
</dbReference>
<feature type="compositionally biased region" description="Basic and acidic residues" evidence="1">
    <location>
        <begin position="134"/>
        <end position="147"/>
    </location>
</feature>
<reference evidence="2 3" key="1">
    <citation type="submission" date="2022-04" db="EMBL/GenBank/DDBJ databases">
        <title>Chromosome-level reference genomes for two strains of Caenorhabditis briggsae: an improved platform for comparative genomics.</title>
        <authorList>
            <person name="Stevens L."/>
            <person name="Andersen E."/>
        </authorList>
    </citation>
    <scope>NUCLEOTIDE SEQUENCE [LARGE SCALE GENOMIC DNA]</scope>
    <source>
        <strain evidence="2">VX34</strain>
        <tissue evidence="2">Whole-organism</tissue>
    </source>
</reference>
<dbReference type="EMBL" id="CP092621">
    <property type="protein sequence ID" value="UMM20076.1"/>
    <property type="molecule type" value="Genomic_DNA"/>
</dbReference>
<protein>
    <submittedName>
        <fullName evidence="2">Uncharacterized protein</fullName>
    </submittedName>
</protein>
<sequence length="161" mass="18526">MSQQDAEFLVKLIKNLPGEPERFQDALKIGIAEKKKYMEKNRRIAVANKVKETAETYQEKKMEKEGFLEILAMVAKTEEEPAKDEEQQEKEKEPEKKKRGRKPGTKKKPASGEPTRRTKRCANTRPNYVVDLVSPRDEDAPVKSMRKEPKKAKKAKDAKEA</sequence>
<accession>A0AAE9EES4</accession>
<evidence type="ECO:0000313" key="2">
    <source>
        <dbReference type="EMBL" id="UMM20076.1"/>
    </source>
</evidence>